<gene>
    <name evidence="3" type="ORF">EOE18_08955</name>
</gene>
<dbReference type="Gene3D" id="3.10.180.10">
    <property type="entry name" value="2,3-Dihydroxybiphenyl 1,2-Dioxygenase, domain 1"/>
    <property type="match status" value="1"/>
</dbReference>
<dbReference type="PANTHER" id="PTHR43048:SF5">
    <property type="entry name" value="BLR5325 PROTEIN"/>
    <property type="match status" value="1"/>
</dbReference>
<dbReference type="InterPro" id="IPR051785">
    <property type="entry name" value="MMCE/EMCE_epimerase"/>
</dbReference>
<evidence type="ECO:0000259" key="2">
    <source>
        <dbReference type="PROSITE" id="PS51819"/>
    </source>
</evidence>
<dbReference type="PROSITE" id="PS51819">
    <property type="entry name" value="VOC"/>
    <property type="match status" value="1"/>
</dbReference>
<sequence>MAEFTFHHGGVSVPSLDEAIDWYGRVLGFEVEKRFYIAAAKSHTAMLRKGPLRFEIFEVEGAAALPEDRRSPPADLRTHGNKHVAFRVEDLELFLAEMEAKQVDIAFVVRESFGKGCFIRDCAGNLIEFVEEPDA</sequence>
<evidence type="ECO:0000313" key="3">
    <source>
        <dbReference type="EMBL" id="RVU05419.1"/>
    </source>
</evidence>
<dbReference type="EMBL" id="SACO01000005">
    <property type="protein sequence ID" value="RVU05419.1"/>
    <property type="molecule type" value="Genomic_DNA"/>
</dbReference>
<dbReference type="InterPro" id="IPR029068">
    <property type="entry name" value="Glyas_Bleomycin-R_OHBP_Dase"/>
</dbReference>
<name>A0A437N666_9SPHN</name>
<organism evidence="3 4">
    <name type="scientific">Novosphingobium umbonatum</name>
    <dbReference type="NCBI Taxonomy" id="1908524"/>
    <lineage>
        <taxon>Bacteria</taxon>
        <taxon>Pseudomonadati</taxon>
        <taxon>Pseudomonadota</taxon>
        <taxon>Alphaproteobacteria</taxon>
        <taxon>Sphingomonadales</taxon>
        <taxon>Sphingomonadaceae</taxon>
        <taxon>Novosphingobium</taxon>
    </lineage>
</organism>
<dbReference type="AlphaFoldDB" id="A0A437N666"/>
<reference evidence="3 4" key="1">
    <citation type="submission" date="2019-01" db="EMBL/GenBank/DDBJ databases">
        <authorList>
            <person name="Chen W.-M."/>
        </authorList>
    </citation>
    <scope>NUCLEOTIDE SEQUENCE [LARGE SCALE GENOMIC DNA]</scope>
    <source>
        <strain evidence="3 4">FSY-9</strain>
    </source>
</reference>
<keyword evidence="1" id="KW-0479">Metal-binding</keyword>
<dbReference type="SUPFAM" id="SSF54593">
    <property type="entry name" value="Glyoxalase/Bleomycin resistance protein/Dihydroxybiphenyl dioxygenase"/>
    <property type="match status" value="1"/>
</dbReference>
<proteinExistence type="predicted"/>
<dbReference type="Proteomes" id="UP000282837">
    <property type="component" value="Unassembled WGS sequence"/>
</dbReference>
<dbReference type="InterPro" id="IPR037523">
    <property type="entry name" value="VOC_core"/>
</dbReference>
<dbReference type="GO" id="GO:0046872">
    <property type="term" value="F:metal ion binding"/>
    <property type="evidence" value="ECO:0007669"/>
    <property type="project" value="UniProtKB-KW"/>
</dbReference>
<dbReference type="GO" id="GO:0046491">
    <property type="term" value="P:L-methylmalonyl-CoA metabolic process"/>
    <property type="evidence" value="ECO:0007669"/>
    <property type="project" value="TreeGrafter"/>
</dbReference>
<dbReference type="PANTHER" id="PTHR43048">
    <property type="entry name" value="METHYLMALONYL-COA EPIMERASE"/>
    <property type="match status" value="1"/>
</dbReference>
<protein>
    <submittedName>
        <fullName evidence="3">VOC family protein</fullName>
    </submittedName>
</protein>
<dbReference type="OrthoDB" id="2613830at2"/>
<evidence type="ECO:0000313" key="4">
    <source>
        <dbReference type="Proteomes" id="UP000282837"/>
    </source>
</evidence>
<feature type="domain" description="VOC" evidence="2">
    <location>
        <begin position="5"/>
        <end position="132"/>
    </location>
</feature>
<dbReference type="RefSeq" id="WP_127708544.1">
    <property type="nucleotide sequence ID" value="NZ_SACO01000005.1"/>
</dbReference>
<evidence type="ECO:0000256" key="1">
    <source>
        <dbReference type="ARBA" id="ARBA00022723"/>
    </source>
</evidence>
<accession>A0A437N666</accession>
<comment type="caution">
    <text evidence="3">The sequence shown here is derived from an EMBL/GenBank/DDBJ whole genome shotgun (WGS) entry which is preliminary data.</text>
</comment>
<dbReference type="InterPro" id="IPR004360">
    <property type="entry name" value="Glyas_Fos-R_dOase_dom"/>
</dbReference>
<dbReference type="GO" id="GO:0004493">
    <property type="term" value="F:methylmalonyl-CoA epimerase activity"/>
    <property type="evidence" value="ECO:0007669"/>
    <property type="project" value="TreeGrafter"/>
</dbReference>
<dbReference type="Pfam" id="PF00903">
    <property type="entry name" value="Glyoxalase"/>
    <property type="match status" value="1"/>
</dbReference>
<keyword evidence="4" id="KW-1185">Reference proteome</keyword>